<reference evidence="6 7" key="1">
    <citation type="journal article" date="2022" name="Cell">
        <title>Repeat-based holocentromeres influence genome architecture and karyotype evolution.</title>
        <authorList>
            <person name="Hofstatter P.G."/>
            <person name="Thangavel G."/>
            <person name="Lux T."/>
            <person name="Neumann P."/>
            <person name="Vondrak T."/>
            <person name="Novak P."/>
            <person name="Zhang M."/>
            <person name="Costa L."/>
            <person name="Castellani M."/>
            <person name="Scott A."/>
            <person name="Toegelov H."/>
            <person name="Fuchs J."/>
            <person name="Mata-Sucre Y."/>
            <person name="Dias Y."/>
            <person name="Vanzela A.L.L."/>
            <person name="Huettel B."/>
            <person name="Almeida C.C.S."/>
            <person name="Simkova H."/>
            <person name="Souza G."/>
            <person name="Pedrosa-Harand A."/>
            <person name="Macas J."/>
            <person name="Mayer K.F.X."/>
            <person name="Houben A."/>
            <person name="Marques A."/>
        </authorList>
    </citation>
    <scope>NUCLEOTIDE SEQUENCE [LARGE SCALE GENOMIC DNA]</scope>
    <source>
        <strain evidence="6">RhyTen1mFocal</strain>
    </source>
</reference>
<dbReference type="AlphaFoldDB" id="A0AAD5ZBZ0"/>
<dbReference type="Proteomes" id="UP001210211">
    <property type="component" value="Unassembled WGS sequence"/>
</dbReference>
<evidence type="ECO:0000256" key="1">
    <source>
        <dbReference type="ARBA" id="ARBA00004496"/>
    </source>
</evidence>
<evidence type="ECO:0000256" key="2">
    <source>
        <dbReference type="ARBA" id="ARBA00008332"/>
    </source>
</evidence>
<comment type="subcellular location">
    <subcellularLocation>
        <location evidence="1">Cytoplasm</location>
    </subcellularLocation>
</comment>
<feature type="compositionally biased region" description="Basic and acidic residues" evidence="5">
    <location>
        <begin position="106"/>
        <end position="115"/>
    </location>
</feature>
<evidence type="ECO:0000256" key="3">
    <source>
        <dbReference type="ARBA" id="ARBA00022490"/>
    </source>
</evidence>
<evidence type="ECO:0000313" key="6">
    <source>
        <dbReference type="EMBL" id="KAJ3690554.1"/>
    </source>
</evidence>
<name>A0AAD5ZBZ0_9POAL</name>
<sequence length="235" mass="26573">MHRMRGQMHDFFDFKDPFSDMGLFGRPSSLISSFFGGSDPFDDPFFTSPFETLMSPSMFTPMNPSLRSPFVGASNTRYIEQGDPNPVRKSKGPIIKELSSDEEGEEKEKVEGETKNRGAKYLKNLKSLVEEPDEETEVERKKRAKNGNELSSVGTDQNRPFSYTFQSSTVTYGGNNGAYYTTSMTRRTDELAGFEEQWNKNGRKHLPVKLAGLDNGKMGYYQRVKPKRGCASSIY</sequence>
<organism evidence="6 7">
    <name type="scientific">Rhynchospora tenuis</name>
    <dbReference type="NCBI Taxonomy" id="198213"/>
    <lineage>
        <taxon>Eukaryota</taxon>
        <taxon>Viridiplantae</taxon>
        <taxon>Streptophyta</taxon>
        <taxon>Embryophyta</taxon>
        <taxon>Tracheophyta</taxon>
        <taxon>Spermatophyta</taxon>
        <taxon>Magnoliopsida</taxon>
        <taxon>Liliopsida</taxon>
        <taxon>Poales</taxon>
        <taxon>Cyperaceae</taxon>
        <taxon>Cyperoideae</taxon>
        <taxon>Rhynchosporeae</taxon>
        <taxon>Rhynchospora</taxon>
    </lineage>
</organism>
<dbReference type="GO" id="GO:0005737">
    <property type="term" value="C:cytoplasm"/>
    <property type="evidence" value="ECO:0007669"/>
    <property type="project" value="UniProtKB-SubCell"/>
</dbReference>
<dbReference type="InterPro" id="IPR019376">
    <property type="entry name" value="Myeloid_leukemia_factor"/>
</dbReference>
<comment type="similarity">
    <text evidence="2">Belongs to the MLF family.</text>
</comment>
<protein>
    <submittedName>
        <fullName evidence="6">Uncharacterized protein</fullName>
    </submittedName>
</protein>
<evidence type="ECO:0000313" key="7">
    <source>
        <dbReference type="Proteomes" id="UP001210211"/>
    </source>
</evidence>
<accession>A0AAD5ZBZ0</accession>
<evidence type="ECO:0000256" key="5">
    <source>
        <dbReference type="SAM" id="MobiDB-lite"/>
    </source>
</evidence>
<keyword evidence="4" id="KW-0597">Phosphoprotein</keyword>
<feature type="region of interest" description="Disordered" evidence="5">
    <location>
        <begin position="130"/>
        <end position="160"/>
    </location>
</feature>
<keyword evidence="3" id="KW-0963">Cytoplasm</keyword>
<keyword evidence="7" id="KW-1185">Reference proteome</keyword>
<dbReference type="EMBL" id="JAMRDG010000002">
    <property type="protein sequence ID" value="KAJ3690554.1"/>
    <property type="molecule type" value="Genomic_DNA"/>
</dbReference>
<comment type="caution">
    <text evidence="6">The sequence shown here is derived from an EMBL/GenBank/DDBJ whole genome shotgun (WGS) entry which is preliminary data.</text>
</comment>
<evidence type="ECO:0000256" key="4">
    <source>
        <dbReference type="ARBA" id="ARBA00022553"/>
    </source>
</evidence>
<feature type="compositionally biased region" description="Polar residues" evidence="5">
    <location>
        <begin position="148"/>
        <end position="160"/>
    </location>
</feature>
<gene>
    <name evidence="6" type="ORF">LUZ61_019718</name>
</gene>
<dbReference type="PANTHER" id="PTHR13105">
    <property type="entry name" value="MYELOID LEUKEMIA FACTOR"/>
    <property type="match status" value="1"/>
</dbReference>
<feature type="region of interest" description="Disordered" evidence="5">
    <location>
        <begin position="78"/>
        <end position="115"/>
    </location>
</feature>
<proteinExistence type="inferred from homology"/>